<organism evidence="1 2">
    <name type="scientific">Roseiarcus fermentans</name>
    <dbReference type="NCBI Taxonomy" id="1473586"/>
    <lineage>
        <taxon>Bacteria</taxon>
        <taxon>Pseudomonadati</taxon>
        <taxon>Pseudomonadota</taxon>
        <taxon>Alphaproteobacteria</taxon>
        <taxon>Hyphomicrobiales</taxon>
        <taxon>Roseiarcaceae</taxon>
        <taxon>Roseiarcus</taxon>
    </lineage>
</organism>
<dbReference type="OrthoDB" id="7862614at2"/>
<dbReference type="Proteomes" id="UP000253529">
    <property type="component" value="Unassembled WGS sequence"/>
</dbReference>
<evidence type="ECO:0000313" key="2">
    <source>
        <dbReference type="Proteomes" id="UP000253529"/>
    </source>
</evidence>
<name>A0A366EPW1_9HYPH</name>
<dbReference type="RefSeq" id="WP_113892643.1">
    <property type="nucleotide sequence ID" value="NZ_QNRK01000043.1"/>
</dbReference>
<proteinExistence type="predicted"/>
<sequence length="144" mass="15982">MRLLNAAPRSPARLAPERVIADALIDVASELRLTDAAELINLIRNDEAANLADLVNSSTELFFKGGTLRYALSASYSVPWNAPPVVSLDMEFRHQRVSAFFRLTIGEKRTRVDIADIVFDERALDEPAKGRRLTEAFASARVRA</sequence>
<gene>
    <name evidence="1" type="ORF">DFR50_1431</name>
</gene>
<reference evidence="1 2" key="1">
    <citation type="submission" date="2018-06" db="EMBL/GenBank/DDBJ databases">
        <title>Genomic Encyclopedia of Type Strains, Phase IV (KMG-IV): sequencing the most valuable type-strain genomes for metagenomic binning, comparative biology and taxonomic classification.</title>
        <authorList>
            <person name="Goeker M."/>
        </authorList>
    </citation>
    <scope>NUCLEOTIDE SEQUENCE [LARGE SCALE GENOMIC DNA]</scope>
    <source>
        <strain evidence="1 2">DSM 24875</strain>
    </source>
</reference>
<dbReference type="EMBL" id="QNRK01000043">
    <property type="protein sequence ID" value="RBP03515.1"/>
    <property type="molecule type" value="Genomic_DNA"/>
</dbReference>
<keyword evidence="2" id="KW-1185">Reference proteome</keyword>
<accession>A0A366EPW1</accession>
<dbReference type="AlphaFoldDB" id="A0A366EPW1"/>
<protein>
    <submittedName>
        <fullName evidence="1">Uncharacterized protein</fullName>
    </submittedName>
</protein>
<evidence type="ECO:0000313" key="1">
    <source>
        <dbReference type="EMBL" id="RBP03515.1"/>
    </source>
</evidence>
<comment type="caution">
    <text evidence="1">The sequence shown here is derived from an EMBL/GenBank/DDBJ whole genome shotgun (WGS) entry which is preliminary data.</text>
</comment>